<keyword evidence="12 16" id="KW-0239">DNA-directed DNA polymerase</keyword>
<feature type="binding site" evidence="16">
    <location>
        <position position="101"/>
    </location>
    <ligand>
        <name>Mg(2+)</name>
        <dbReference type="ChEBI" id="CHEBI:18420"/>
    </ligand>
</feature>
<keyword evidence="13 16" id="KW-0238">DNA-binding</keyword>
<dbReference type="FunFam" id="3.30.1490.100:FF:000004">
    <property type="entry name" value="DNA polymerase IV"/>
    <property type="match status" value="1"/>
</dbReference>
<dbReference type="GO" id="GO:0006261">
    <property type="term" value="P:DNA-templated DNA replication"/>
    <property type="evidence" value="ECO:0007669"/>
    <property type="project" value="UniProtKB-UniRule"/>
</dbReference>
<dbReference type="NCBIfam" id="NF002882">
    <property type="entry name" value="PRK03348.1"/>
    <property type="match status" value="1"/>
</dbReference>
<comment type="cofactor">
    <cofactor evidence="16">
        <name>Mg(2+)</name>
        <dbReference type="ChEBI" id="CHEBI:18420"/>
    </cofactor>
    <text evidence="16">Binds 2 magnesium ions per subunit.</text>
</comment>
<dbReference type="InterPro" id="IPR036775">
    <property type="entry name" value="DNA_pol_Y-fam_lit_finger_sf"/>
</dbReference>
<evidence type="ECO:0000256" key="12">
    <source>
        <dbReference type="ARBA" id="ARBA00022932"/>
    </source>
</evidence>
<evidence type="ECO:0000256" key="9">
    <source>
        <dbReference type="ARBA" id="ARBA00022723"/>
    </source>
</evidence>
<dbReference type="CDD" id="cd03586">
    <property type="entry name" value="PolY_Pol_IV_kappa"/>
    <property type="match status" value="1"/>
</dbReference>
<evidence type="ECO:0000256" key="3">
    <source>
        <dbReference type="ARBA" id="ARBA00011245"/>
    </source>
</evidence>
<accession>A0A517QJD9</accession>
<dbReference type="Pfam" id="PF11799">
    <property type="entry name" value="IMS_C"/>
    <property type="match status" value="1"/>
</dbReference>
<dbReference type="FunFam" id="3.40.1170.60:FF:000001">
    <property type="entry name" value="DNA polymerase IV"/>
    <property type="match status" value="1"/>
</dbReference>
<dbReference type="EMBL" id="CP036267">
    <property type="protein sequence ID" value="QDT31760.1"/>
    <property type="molecule type" value="Genomic_DNA"/>
</dbReference>
<dbReference type="EC" id="2.7.7.7" evidence="16"/>
<dbReference type="InterPro" id="IPR022880">
    <property type="entry name" value="DNApol_IV"/>
</dbReference>
<comment type="function">
    <text evidence="16">Poorly processive, error-prone DNA polymerase involved in untargeted mutagenesis. Copies undamaged DNA at stalled replication forks, which arise in vivo from mismatched or misaligned primer ends. These misaligned primers can be extended by PolIV. Exhibits no 3'-5' exonuclease (proofreading) activity. May be involved in translesional synthesis, in conjunction with the beta clamp from PolIII.</text>
</comment>
<evidence type="ECO:0000256" key="8">
    <source>
        <dbReference type="ARBA" id="ARBA00022705"/>
    </source>
</evidence>
<dbReference type="PROSITE" id="PS50173">
    <property type="entry name" value="UMUC"/>
    <property type="match status" value="1"/>
</dbReference>
<dbReference type="GO" id="GO:0003887">
    <property type="term" value="F:DNA-directed DNA polymerase activity"/>
    <property type="evidence" value="ECO:0007669"/>
    <property type="project" value="UniProtKB-UniRule"/>
</dbReference>
<dbReference type="GO" id="GO:0003684">
    <property type="term" value="F:damaged DNA binding"/>
    <property type="evidence" value="ECO:0007669"/>
    <property type="project" value="InterPro"/>
</dbReference>
<feature type="active site" evidence="16">
    <location>
        <position position="102"/>
    </location>
</feature>
<dbReference type="Pfam" id="PF00817">
    <property type="entry name" value="IMS"/>
    <property type="match status" value="1"/>
</dbReference>
<keyword evidence="6 16" id="KW-0808">Transferase</keyword>
<dbReference type="PANTHER" id="PTHR11076">
    <property type="entry name" value="DNA REPAIR POLYMERASE UMUC / TRANSFERASE FAMILY MEMBER"/>
    <property type="match status" value="1"/>
</dbReference>
<dbReference type="InterPro" id="IPR017961">
    <property type="entry name" value="DNA_pol_Y-fam_little_finger"/>
</dbReference>
<proteinExistence type="inferred from homology"/>
<evidence type="ECO:0000313" key="18">
    <source>
        <dbReference type="EMBL" id="QDT31760.1"/>
    </source>
</evidence>
<dbReference type="KEGG" id="tpol:Mal48_09960"/>
<keyword evidence="10 16" id="KW-0227">DNA damage</keyword>
<comment type="subunit">
    <text evidence="3 16">Monomer.</text>
</comment>
<dbReference type="AlphaFoldDB" id="A0A517QJD9"/>
<feature type="binding site" evidence="16">
    <location>
        <position position="6"/>
    </location>
    <ligand>
        <name>Mg(2+)</name>
        <dbReference type="ChEBI" id="CHEBI:18420"/>
    </ligand>
</feature>
<dbReference type="Gene3D" id="1.10.150.20">
    <property type="entry name" value="5' to 3' exonuclease, C-terminal subdomain"/>
    <property type="match status" value="1"/>
</dbReference>
<dbReference type="InterPro" id="IPR043502">
    <property type="entry name" value="DNA/RNA_pol_sf"/>
</dbReference>
<evidence type="ECO:0000256" key="15">
    <source>
        <dbReference type="ARBA" id="ARBA00049244"/>
    </source>
</evidence>
<dbReference type="GO" id="GO:0005829">
    <property type="term" value="C:cytosol"/>
    <property type="evidence" value="ECO:0007669"/>
    <property type="project" value="TreeGrafter"/>
</dbReference>
<comment type="catalytic activity">
    <reaction evidence="15 16">
        <text>DNA(n) + a 2'-deoxyribonucleoside 5'-triphosphate = DNA(n+1) + diphosphate</text>
        <dbReference type="Rhea" id="RHEA:22508"/>
        <dbReference type="Rhea" id="RHEA-COMP:17339"/>
        <dbReference type="Rhea" id="RHEA-COMP:17340"/>
        <dbReference type="ChEBI" id="CHEBI:33019"/>
        <dbReference type="ChEBI" id="CHEBI:61560"/>
        <dbReference type="ChEBI" id="CHEBI:173112"/>
        <dbReference type="EC" id="2.7.7.7"/>
    </reaction>
</comment>
<evidence type="ECO:0000256" key="5">
    <source>
        <dbReference type="ARBA" id="ARBA00022490"/>
    </source>
</evidence>
<dbReference type="NCBIfam" id="NF002677">
    <property type="entry name" value="PRK02406.1"/>
    <property type="match status" value="1"/>
</dbReference>
<dbReference type="PANTHER" id="PTHR11076:SF33">
    <property type="entry name" value="DNA POLYMERASE KAPPA"/>
    <property type="match status" value="1"/>
</dbReference>
<evidence type="ECO:0000256" key="16">
    <source>
        <dbReference type="HAMAP-Rule" id="MF_01113"/>
    </source>
</evidence>
<gene>
    <name evidence="18" type="primary">dinB_1</name>
    <name evidence="16" type="synonym">dinB</name>
    <name evidence="18" type="ORF">Mal48_09960</name>
</gene>
<dbReference type="GO" id="GO:0006281">
    <property type="term" value="P:DNA repair"/>
    <property type="evidence" value="ECO:0007669"/>
    <property type="project" value="UniProtKB-UniRule"/>
</dbReference>
<dbReference type="RefSeq" id="WP_145196586.1">
    <property type="nucleotide sequence ID" value="NZ_CP036267.1"/>
</dbReference>
<evidence type="ECO:0000256" key="7">
    <source>
        <dbReference type="ARBA" id="ARBA00022695"/>
    </source>
</evidence>
<protein>
    <recommendedName>
        <fullName evidence="16">DNA polymerase IV</fullName>
        <shortName evidence="16">Pol IV</shortName>
        <ecNumber evidence="16">2.7.7.7</ecNumber>
    </recommendedName>
</protein>
<organism evidence="18 19">
    <name type="scientific">Thalassoglobus polymorphus</name>
    <dbReference type="NCBI Taxonomy" id="2527994"/>
    <lineage>
        <taxon>Bacteria</taxon>
        <taxon>Pseudomonadati</taxon>
        <taxon>Planctomycetota</taxon>
        <taxon>Planctomycetia</taxon>
        <taxon>Planctomycetales</taxon>
        <taxon>Planctomycetaceae</taxon>
        <taxon>Thalassoglobus</taxon>
    </lineage>
</organism>
<name>A0A517QJD9_9PLAN</name>
<dbReference type="GO" id="GO:0042276">
    <property type="term" value="P:error-prone translesion synthesis"/>
    <property type="evidence" value="ECO:0007669"/>
    <property type="project" value="TreeGrafter"/>
</dbReference>
<keyword evidence="4 16" id="KW-0515">Mutator protein</keyword>
<dbReference type="GO" id="GO:0009432">
    <property type="term" value="P:SOS response"/>
    <property type="evidence" value="ECO:0007669"/>
    <property type="project" value="TreeGrafter"/>
</dbReference>
<dbReference type="Proteomes" id="UP000315724">
    <property type="component" value="Chromosome"/>
</dbReference>
<dbReference type="HAMAP" id="MF_01113">
    <property type="entry name" value="DNApol_IV"/>
    <property type="match status" value="1"/>
</dbReference>
<feature type="site" description="Substrate discrimination" evidence="16">
    <location>
        <position position="11"/>
    </location>
</feature>
<dbReference type="Gene3D" id="3.30.70.270">
    <property type="match status" value="1"/>
</dbReference>
<sequence length="399" mass="45048">MILHVDMDAFYASVEERNRPELQGKPLIVGGTQDSRGVVAAANYEARKYGIHSAMPAREAFRRCPELISIPPRIDLYAQVSRKIREIFFHYTPLVEPLSLDEAFLDVTGCRNLFGNGPEIAQKIKAEIFRETQLVASVGVAPNKFLAKIASDLEKPDALVVVDGERIQEFLDPLPVGRIWGVGKVTGTQFEKMGIRTIRNLRELDLRVLQSQFGSQGEHFYNLARGIDTRKVVPDREAKSISHERTFEVDIFDQESLNAWAMELTEQVARRLRRHKLQARTVHLKVRFANFKTITRSYTLENVTNVTAILWSHISRMIAAAIPEQHNGVRLIGVGTSHFEQPGKVQKSLFADEDSSKQKRLDSVADQIQDKFGLNSLARGIGMLHDVTKAKAHETREDV</sequence>
<dbReference type="Pfam" id="PF21999">
    <property type="entry name" value="IMS_HHH_1"/>
    <property type="match status" value="1"/>
</dbReference>
<keyword evidence="19" id="KW-1185">Reference proteome</keyword>
<keyword evidence="5 16" id="KW-0963">Cytoplasm</keyword>
<evidence type="ECO:0000256" key="10">
    <source>
        <dbReference type="ARBA" id="ARBA00022763"/>
    </source>
</evidence>
<dbReference type="Gene3D" id="3.40.1170.60">
    <property type="match status" value="1"/>
</dbReference>
<evidence type="ECO:0000256" key="1">
    <source>
        <dbReference type="ARBA" id="ARBA00004496"/>
    </source>
</evidence>
<dbReference type="InterPro" id="IPR050116">
    <property type="entry name" value="DNA_polymerase-Y"/>
</dbReference>
<evidence type="ECO:0000256" key="6">
    <source>
        <dbReference type="ARBA" id="ARBA00022679"/>
    </source>
</evidence>
<evidence type="ECO:0000256" key="4">
    <source>
        <dbReference type="ARBA" id="ARBA00022457"/>
    </source>
</evidence>
<dbReference type="SUPFAM" id="SSF56672">
    <property type="entry name" value="DNA/RNA polymerases"/>
    <property type="match status" value="1"/>
</dbReference>
<evidence type="ECO:0000313" key="19">
    <source>
        <dbReference type="Proteomes" id="UP000315724"/>
    </source>
</evidence>
<keyword evidence="14 16" id="KW-0234">DNA repair</keyword>
<dbReference type="Gene3D" id="3.30.1490.100">
    <property type="entry name" value="DNA polymerase, Y-family, little finger domain"/>
    <property type="match status" value="1"/>
</dbReference>
<dbReference type="InterPro" id="IPR053848">
    <property type="entry name" value="IMS_HHH_1"/>
</dbReference>
<reference evidence="18 19" key="1">
    <citation type="submission" date="2019-02" db="EMBL/GenBank/DDBJ databases">
        <title>Deep-cultivation of Planctomycetes and their phenomic and genomic characterization uncovers novel biology.</title>
        <authorList>
            <person name="Wiegand S."/>
            <person name="Jogler M."/>
            <person name="Boedeker C."/>
            <person name="Pinto D."/>
            <person name="Vollmers J."/>
            <person name="Rivas-Marin E."/>
            <person name="Kohn T."/>
            <person name="Peeters S.H."/>
            <person name="Heuer A."/>
            <person name="Rast P."/>
            <person name="Oberbeckmann S."/>
            <person name="Bunk B."/>
            <person name="Jeske O."/>
            <person name="Meyerdierks A."/>
            <person name="Storesund J.E."/>
            <person name="Kallscheuer N."/>
            <person name="Luecker S."/>
            <person name="Lage O.M."/>
            <person name="Pohl T."/>
            <person name="Merkel B.J."/>
            <person name="Hornburger P."/>
            <person name="Mueller R.-W."/>
            <person name="Bruemmer F."/>
            <person name="Labrenz M."/>
            <person name="Spormann A.M."/>
            <person name="Op den Camp H."/>
            <person name="Overmann J."/>
            <person name="Amann R."/>
            <person name="Jetten M.S.M."/>
            <person name="Mascher T."/>
            <person name="Medema M.H."/>
            <person name="Devos D.P."/>
            <person name="Kaster A.-K."/>
            <person name="Ovreas L."/>
            <person name="Rohde M."/>
            <person name="Galperin M.Y."/>
            <person name="Jogler C."/>
        </authorList>
    </citation>
    <scope>NUCLEOTIDE SEQUENCE [LARGE SCALE GENOMIC DNA]</scope>
    <source>
        <strain evidence="18 19">Mal48</strain>
    </source>
</reference>
<evidence type="ECO:0000256" key="2">
    <source>
        <dbReference type="ARBA" id="ARBA00010945"/>
    </source>
</evidence>
<evidence type="ECO:0000256" key="14">
    <source>
        <dbReference type="ARBA" id="ARBA00023204"/>
    </source>
</evidence>
<evidence type="ECO:0000259" key="17">
    <source>
        <dbReference type="PROSITE" id="PS50173"/>
    </source>
</evidence>
<keyword evidence="11 16" id="KW-0460">Magnesium</keyword>
<comment type="subcellular location">
    <subcellularLocation>
        <location evidence="1 16">Cytoplasm</location>
    </subcellularLocation>
</comment>
<evidence type="ECO:0000256" key="11">
    <source>
        <dbReference type="ARBA" id="ARBA00022842"/>
    </source>
</evidence>
<dbReference type="NCBIfam" id="NF003015">
    <property type="entry name" value="PRK03858.1"/>
    <property type="match status" value="1"/>
</dbReference>
<keyword evidence="9 16" id="KW-0479">Metal-binding</keyword>
<dbReference type="GO" id="GO:0000287">
    <property type="term" value="F:magnesium ion binding"/>
    <property type="evidence" value="ECO:0007669"/>
    <property type="project" value="UniProtKB-UniRule"/>
</dbReference>
<dbReference type="InterPro" id="IPR043128">
    <property type="entry name" value="Rev_trsase/Diguanyl_cyclase"/>
</dbReference>
<comment type="similarity">
    <text evidence="2 16">Belongs to the DNA polymerase type-Y family.</text>
</comment>
<dbReference type="SUPFAM" id="SSF100879">
    <property type="entry name" value="Lesion bypass DNA polymerase (Y-family), little finger domain"/>
    <property type="match status" value="1"/>
</dbReference>
<dbReference type="OrthoDB" id="9808813at2"/>
<feature type="domain" description="UmuC" evidence="17">
    <location>
        <begin position="2"/>
        <end position="183"/>
    </location>
</feature>
<keyword evidence="8 16" id="KW-0235">DNA replication</keyword>
<keyword evidence="7 16" id="KW-0548">Nucleotidyltransferase</keyword>
<dbReference type="InterPro" id="IPR001126">
    <property type="entry name" value="UmuC"/>
</dbReference>
<evidence type="ECO:0000256" key="13">
    <source>
        <dbReference type="ARBA" id="ARBA00023125"/>
    </source>
</evidence>
<dbReference type="NCBIfam" id="NF002751">
    <property type="entry name" value="PRK02794.1"/>
    <property type="match status" value="1"/>
</dbReference>